<dbReference type="CDD" id="cd01647">
    <property type="entry name" value="RT_LTR"/>
    <property type="match status" value="1"/>
</dbReference>
<feature type="compositionally biased region" description="Basic residues" evidence="2">
    <location>
        <begin position="47"/>
        <end position="56"/>
    </location>
</feature>
<dbReference type="FunFam" id="3.30.70.270:FF:000020">
    <property type="entry name" value="Transposon Tf2-6 polyprotein-like Protein"/>
    <property type="match status" value="1"/>
</dbReference>
<dbReference type="SUPFAM" id="SSF53098">
    <property type="entry name" value="Ribonuclease H-like"/>
    <property type="match status" value="1"/>
</dbReference>
<dbReference type="EC" id="2.7.7.49" evidence="1"/>
<sequence>MEDSKGNVSNLSVKRIPLKESMFDNEITRLLKTGSTSRETSQAGRRRETRKAGRSRKNHALELKKLEIAAETSDFVDSELLTSAQKVVWQSQLRKSCTSSEDIGLYFVHFERVMKRVQIPNTLWMACLVNQFPTEIAQMIMREPEELSENYEYVKSLLLKRYKLSAEKFRQLFFHMRVLVGFNQIPMDEESSRKAAFTTPDGHYESTRLFFWIIERTSCISTRHVFRFRRFAMERCLMFCDDIFFGWTDFDDMIEKLRQVLEKLLNAGLTLKLSKCEFGMSEIEYLGFVIDKGGIRLGPRKLAAIAEYPVPKSKDELRRFLGFTSFFRRFIAHYASVAEPLTRLLKKNSLFIWTVDKYEAFEEFRSRLISRPPLKLFDPKDETELHTDASSVGLAVRTRKEKQLAESFDLIDGILSIHRESGDECIHHELAICKYAKTGFVMPKSMRKYLAVLFHDFGGHFGMEKVVQMIRKKFWFPRMTSCIKQHIRQCVVCAYSKVSGGKGQGKLNSISPGSRPFEVIHMDFLGPFVTSTSRNKELLVFIDNMTKYVRLRPCPSCSTKNVLKYLDEFTNDFGCARRIATDRGSCFSSSLFEDYCKQFGIKHTLNSKSHKDSDKILPEVQRCINWSPSKSTGKPPFELLYGYTPVKLGHFPQDLLTTSNEYVKPTELQRDAQKNIRNSKTQAKYRCPLTIIKVLSSDTYQVTDLRTVGQGRKRQPSYTTTAHASELKLFHLITEDEDLSDGDSEDLITSYCNDGSDENSCIENTQPARVRRMPHRLKDYKLY</sequence>
<dbReference type="InterPro" id="IPR043128">
    <property type="entry name" value="Rev_trsase/Diguanyl_cyclase"/>
</dbReference>
<dbReference type="InterPro" id="IPR000477">
    <property type="entry name" value="RT_dom"/>
</dbReference>
<dbReference type="Gene3D" id="3.30.70.270">
    <property type="match status" value="2"/>
</dbReference>
<dbReference type="EMBL" id="JABXBU010000003">
    <property type="protein sequence ID" value="KAF8791696.1"/>
    <property type="molecule type" value="Genomic_DNA"/>
</dbReference>
<evidence type="ECO:0000256" key="1">
    <source>
        <dbReference type="ARBA" id="ARBA00012493"/>
    </source>
</evidence>
<dbReference type="Pfam" id="PF00665">
    <property type="entry name" value="rve"/>
    <property type="match status" value="1"/>
</dbReference>
<dbReference type="InterPro" id="IPR012337">
    <property type="entry name" value="RNaseH-like_sf"/>
</dbReference>
<evidence type="ECO:0000259" key="3">
    <source>
        <dbReference type="PROSITE" id="PS50994"/>
    </source>
</evidence>
<dbReference type="PROSITE" id="PS50994">
    <property type="entry name" value="INTEGRASE"/>
    <property type="match status" value="1"/>
</dbReference>
<gene>
    <name evidence="4" type="ORF">HNY73_003389</name>
</gene>
<dbReference type="GO" id="GO:0003964">
    <property type="term" value="F:RNA-directed DNA polymerase activity"/>
    <property type="evidence" value="ECO:0007669"/>
    <property type="project" value="UniProtKB-EC"/>
</dbReference>
<protein>
    <recommendedName>
        <fullName evidence="1">RNA-directed DNA polymerase</fullName>
        <ecNumber evidence="1">2.7.7.49</ecNumber>
    </recommendedName>
</protein>
<dbReference type="AlphaFoldDB" id="A0A8T0FL90"/>
<dbReference type="PANTHER" id="PTHR37984:SF5">
    <property type="entry name" value="PROTEIN NYNRIN-LIKE"/>
    <property type="match status" value="1"/>
</dbReference>
<dbReference type="InterPro" id="IPR050951">
    <property type="entry name" value="Retrovirus_Pol_polyprotein"/>
</dbReference>
<proteinExistence type="predicted"/>
<dbReference type="Gene3D" id="1.10.340.70">
    <property type="match status" value="1"/>
</dbReference>
<evidence type="ECO:0000313" key="4">
    <source>
        <dbReference type="EMBL" id="KAF8791696.1"/>
    </source>
</evidence>
<reference evidence="4" key="1">
    <citation type="journal article" date="2020" name="bioRxiv">
        <title>Chromosome-level reference genome of the European wasp spider Argiope bruennichi: a resource for studies on range expansion and evolutionary adaptation.</title>
        <authorList>
            <person name="Sheffer M.M."/>
            <person name="Hoppe A."/>
            <person name="Krehenwinkel H."/>
            <person name="Uhl G."/>
            <person name="Kuss A.W."/>
            <person name="Jensen L."/>
            <person name="Jensen C."/>
            <person name="Gillespie R.G."/>
            <person name="Hoff K.J."/>
            <person name="Prost S."/>
        </authorList>
    </citation>
    <scope>NUCLEOTIDE SEQUENCE</scope>
</reference>
<dbReference type="InterPro" id="IPR041588">
    <property type="entry name" value="Integrase_H2C2"/>
</dbReference>
<evidence type="ECO:0000313" key="5">
    <source>
        <dbReference type="Proteomes" id="UP000807504"/>
    </source>
</evidence>
<comment type="caution">
    <text evidence="4">The sequence shown here is derived from an EMBL/GenBank/DDBJ whole genome shotgun (WGS) entry which is preliminary data.</text>
</comment>
<dbReference type="GO" id="GO:0003676">
    <property type="term" value="F:nucleic acid binding"/>
    <property type="evidence" value="ECO:0007669"/>
    <property type="project" value="InterPro"/>
</dbReference>
<feature type="compositionally biased region" description="Polar residues" evidence="2">
    <location>
        <begin position="33"/>
        <end position="43"/>
    </location>
</feature>
<dbReference type="GO" id="GO:0042575">
    <property type="term" value="C:DNA polymerase complex"/>
    <property type="evidence" value="ECO:0007669"/>
    <property type="project" value="UniProtKB-ARBA"/>
</dbReference>
<organism evidence="4 5">
    <name type="scientific">Argiope bruennichi</name>
    <name type="common">Wasp spider</name>
    <name type="synonym">Aranea bruennichi</name>
    <dbReference type="NCBI Taxonomy" id="94029"/>
    <lineage>
        <taxon>Eukaryota</taxon>
        <taxon>Metazoa</taxon>
        <taxon>Ecdysozoa</taxon>
        <taxon>Arthropoda</taxon>
        <taxon>Chelicerata</taxon>
        <taxon>Arachnida</taxon>
        <taxon>Araneae</taxon>
        <taxon>Araneomorphae</taxon>
        <taxon>Entelegynae</taxon>
        <taxon>Araneoidea</taxon>
        <taxon>Araneidae</taxon>
        <taxon>Argiope</taxon>
    </lineage>
</organism>
<dbReference type="Gene3D" id="3.30.420.10">
    <property type="entry name" value="Ribonuclease H-like superfamily/Ribonuclease H"/>
    <property type="match status" value="1"/>
</dbReference>
<feature type="domain" description="Integrase catalytic" evidence="3">
    <location>
        <begin position="512"/>
        <end position="625"/>
    </location>
</feature>
<dbReference type="SUPFAM" id="SSF56672">
    <property type="entry name" value="DNA/RNA polymerases"/>
    <property type="match status" value="1"/>
</dbReference>
<dbReference type="PANTHER" id="PTHR37984">
    <property type="entry name" value="PROTEIN CBG26694"/>
    <property type="match status" value="1"/>
</dbReference>
<dbReference type="Proteomes" id="UP000807504">
    <property type="component" value="Unassembled WGS sequence"/>
</dbReference>
<dbReference type="InterPro" id="IPR043502">
    <property type="entry name" value="DNA/RNA_pol_sf"/>
</dbReference>
<accession>A0A8T0FL90</accession>
<dbReference type="InterPro" id="IPR001584">
    <property type="entry name" value="Integrase_cat-core"/>
</dbReference>
<dbReference type="InterPro" id="IPR036397">
    <property type="entry name" value="RNaseH_sf"/>
</dbReference>
<dbReference type="Gene3D" id="3.10.10.10">
    <property type="entry name" value="HIV Type 1 Reverse Transcriptase, subunit A, domain 1"/>
    <property type="match status" value="1"/>
</dbReference>
<feature type="region of interest" description="Disordered" evidence="2">
    <location>
        <begin position="31"/>
        <end position="56"/>
    </location>
</feature>
<name>A0A8T0FL90_ARGBR</name>
<dbReference type="GO" id="GO:0015074">
    <property type="term" value="P:DNA integration"/>
    <property type="evidence" value="ECO:0007669"/>
    <property type="project" value="InterPro"/>
</dbReference>
<dbReference type="Pfam" id="PF17921">
    <property type="entry name" value="Integrase_H2C2"/>
    <property type="match status" value="1"/>
</dbReference>
<evidence type="ECO:0000256" key="2">
    <source>
        <dbReference type="SAM" id="MobiDB-lite"/>
    </source>
</evidence>
<reference evidence="4" key="2">
    <citation type="submission" date="2020-06" db="EMBL/GenBank/DDBJ databases">
        <authorList>
            <person name="Sheffer M."/>
        </authorList>
    </citation>
    <scope>NUCLEOTIDE SEQUENCE</scope>
</reference>
<dbReference type="Pfam" id="PF00078">
    <property type="entry name" value="RVT_1"/>
    <property type="match status" value="1"/>
</dbReference>
<keyword evidence="5" id="KW-1185">Reference proteome</keyword>